<feature type="coiled-coil region" evidence="1">
    <location>
        <begin position="59"/>
        <end position="125"/>
    </location>
</feature>
<gene>
    <name evidence="2" type="ORF">JCM21714_552</name>
</gene>
<comment type="caution">
    <text evidence="2">The sequence shown here is derived from an EMBL/GenBank/DDBJ whole genome shotgun (WGS) entry which is preliminary data.</text>
</comment>
<reference evidence="2 3" key="1">
    <citation type="journal article" date="2014" name="Genome Announc.">
        <title>Draft Genome Sequence of the Boron-Tolerant and Moderately Halotolerant Bacterium Gracilibacillus boraciitolerans JCM 21714T.</title>
        <authorList>
            <person name="Ahmed I."/>
            <person name="Oshima K."/>
            <person name="Suda W."/>
            <person name="Kitamura K."/>
            <person name="Iida T."/>
            <person name="Ohmori Y."/>
            <person name="Fujiwara T."/>
            <person name="Hattori M."/>
            <person name="Ohkuma M."/>
        </authorList>
    </citation>
    <scope>NUCLEOTIDE SEQUENCE [LARGE SCALE GENOMIC DNA]</scope>
    <source>
        <strain evidence="2 3">JCM 21714</strain>
    </source>
</reference>
<accession>W4VFR0</accession>
<dbReference type="AlphaFoldDB" id="W4VFR0"/>
<dbReference type="STRING" id="1298598.JCM21714_552"/>
<dbReference type="Proteomes" id="UP000019102">
    <property type="component" value="Unassembled WGS sequence"/>
</dbReference>
<protein>
    <submittedName>
        <fullName evidence="2">Uncharacterized protein</fullName>
    </submittedName>
</protein>
<proteinExistence type="predicted"/>
<evidence type="ECO:0000313" key="3">
    <source>
        <dbReference type="Proteomes" id="UP000019102"/>
    </source>
</evidence>
<name>W4VFR0_9BACI</name>
<dbReference type="PANTHER" id="PTHR38032">
    <property type="entry name" value="POLYMERASE-RELATED"/>
    <property type="match status" value="1"/>
</dbReference>
<keyword evidence="3" id="KW-1185">Reference proteome</keyword>
<evidence type="ECO:0000256" key="1">
    <source>
        <dbReference type="SAM" id="Coils"/>
    </source>
</evidence>
<keyword evidence="1" id="KW-0175">Coiled coil</keyword>
<sequence>MHSTCVAQGDIRCNNGNIIGGSSSAGRVIEVKELGNKANSKTELAFGVSKKVVDRVSALKKKQKEVKESRQKLRILGDQLQQKKDAVGVLMATERIMLLKQRNMFEKMSQQLSLINEELSELQFEIGNMQEMKLIVKGKAHENVVLIFGKYKRILQQEHKYFQAYLEDKEVTIQSL</sequence>
<dbReference type="InterPro" id="IPR046865">
    <property type="entry name" value="FapA_b_solenoid"/>
</dbReference>
<dbReference type="InterPro" id="IPR005646">
    <property type="entry name" value="FapA"/>
</dbReference>
<dbReference type="PANTHER" id="PTHR38032:SF1">
    <property type="entry name" value="RNA-BINDING PROTEIN KHPB N-TERMINAL DOMAIN-CONTAINING PROTEIN"/>
    <property type="match status" value="1"/>
</dbReference>
<evidence type="ECO:0000313" key="2">
    <source>
        <dbReference type="EMBL" id="GAE91599.1"/>
    </source>
</evidence>
<organism evidence="2 3">
    <name type="scientific">Gracilibacillus boraciitolerans JCM 21714</name>
    <dbReference type="NCBI Taxonomy" id="1298598"/>
    <lineage>
        <taxon>Bacteria</taxon>
        <taxon>Bacillati</taxon>
        <taxon>Bacillota</taxon>
        <taxon>Bacilli</taxon>
        <taxon>Bacillales</taxon>
        <taxon>Bacillaceae</taxon>
        <taxon>Gracilibacillus</taxon>
    </lineage>
</organism>
<dbReference type="Pfam" id="PF03961">
    <property type="entry name" value="FapA"/>
    <property type="match status" value="1"/>
</dbReference>
<dbReference type="eggNOG" id="COG1315">
    <property type="taxonomic scope" value="Bacteria"/>
</dbReference>
<dbReference type="EMBL" id="BAVS01000001">
    <property type="protein sequence ID" value="GAE91599.1"/>
    <property type="molecule type" value="Genomic_DNA"/>
</dbReference>